<sequence>MGKFAKYLEKRLEEKNVTKAELARKIGLKRQNYINNIVAGLHTPTIKRVEQIAKALDCNHLERLELIRLAAEERTPDELKKHSSVQRLRFCYQVSDVDQLSNLSALRESKFLNEYLLDSYVFKIDTDFFAPLIKKGQRAIMSLQAPVEIGDAGFFQILGETEEDRKKLRAFKDPFPVSEKGYTGVVGILVGGNVRSPYESEIEIRHLQHPGRVLKVSSARFGSIVKIMGILF</sequence>
<reference evidence="2 3" key="1">
    <citation type="submission" date="2017-09" db="EMBL/GenBank/DDBJ databases">
        <title>Depth-based differentiation of microbial function through sediment-hosted aquifers and enrichment of novel symbionts in the deep terrestrial subsurface.</title>
        <authorList>
            <person name="Probst A.J."/>
            <person name="Ladd B."/>
            <person name="Jarett J.K."/>
            <person name="Geller-Mcgrath D.E."/>
            <person name="Sieber C.M."/>
            <person name="Emerson J.B."/>
            <person name="Anantharaman K."/>
            <person name="Thomas B.C."/>
            <person name="Malmstrom R."/>
            <person name="Stieglmeier M."/>
            <person name="Klingl A."/>
            <person name="Woyke T."/>
            <person name="Ryan C.M."/>
            <person name="Banfield J.F."/>
        </authorList>
    </citation>
    <scope>NUCLEOTIDE SEQUENCE [LARGE SCALE GENOMIC DNA]</scope>
    <source>
        <strain evidence="2">CG11_big_fil_rev_8_21_14_0_20_45_26</strain>
    </source>
</reference>
<dbReference type="CDD" id="cd00093">
    <property type="entry name" value="HTH_XRE"/>
    <property type="match status" value="1"/>
</dbReference>
<dbReference type="EMBL" id="PCVY01000044">
    <property type="protein sequence ID" value="PIQ86416.1"/>
    <property type="molecule type" value="Genomic_DNA"/>
</dbReference>
<gene>
    <name evidence="2" type="ORF">COV74_04980</name>
</gene>
<name>A0A2H0LPZ4_9BACT</name>
<dbReference type="Gene3D" id="1.10.260.40">
    <property type="entry name" value="lambda repressor-like DNA-binding domains"/>
    <property type="match status" value="1"/>
</dbReference>
<proteinExistence type="predicted"/>
<dbReference type="InterPro" id="IPR001387">
    <property type="entry name" value="Cro/C1-type_HTH"/>
</dbReference>
<dbReference type="InterPro" id="IPR010982">
    <property type="entry name" value="Lambda_DNA-bd_dom_sf"/>
</dbReference>
<dbReference type="SUPFAM" id="SSF47413">
    <property type="entry name" value="lambda repressor-like DNA-binding domains"/>
    <property type="match status" value="1"/>
</dbReference>
<evidence type="ECO:0000259" key="1">
    <source>
        <dbReference type="PROSITE" id="PS50943"/>
    </source>
</evidence>
<dbReference type="Pfam" id="PF01381">
    <property type="entry name" value="HTH_3"/>
    <property type="match status" value="1"/>
</dbReference>
<protein>
    <recommendedName>
        <fullName evidence="1">HTH cro/C1-type domain-containing protein</fullName>
    </recommendedName>
</protein>
<accession>A0A2H0LPZ4</accession>
<evidence type="ECO:0000313" key="2">
    <source>
        <dbReference type="EMBL" id="PIQ86416.1"/>
    </source>
</evidence>
<organism evidence="2 3">
    <name type="scientific">Candidatus Abzuiibacterium crystallinum</name>
    <dbReference type="NCBI Taxonomy" id="1974748"/>
    <lineage>
        <taxon>Bacteria</taxon>
        <taxon>Pseudomonadati</taxon>
        <taxon>Candidatus Omnitrophota</taxon>
        <taxon>Candidatus Abzuiibacterium</taxon>
    </lineage>
</organism>
<comment type="caution">
    <text evidence="2">The sequence shown here is derived from an EMBL/GenBank/DDBJ whole genome shotgun (WGS) entry which is preliminary data.</text>
</comment>
<dbReference type="PROSITE" id="PS50943">
    <property type="entry name" value="HTH_CROC1"/>
    <property type="match status" value="1"/>
</dbReference>
<dbReference type="GO" id="GO:0003677">
    <property type="term" value="F:DNA binding"/>
    <property type="evidence" value="ECO:0007669"/>
    <property type="project" value="InterPro"/>
</dbReference>
<dbReference type="SMART" id="SM00530">
    <property type="entry name" value="HTH_XRE"/>
    <property type="match status" value="1"/>
</dbReference>
<evidence type="ECO:0000313" key="3">
    <source>
        <dbReference type="Proteomes" id="UP000230859"/>
    </source>
</evidence>
<dbReference type="Proteomes" id="UP000230859">
    <property type="component" value="Unassembled WGS sequence"/>
</dbReference>
<dbReference type="AlphaFoldDB" id="A0A2H0LPZ4"/>
<feature type="domain" description="HTH cro/C1-type" evidence="1">
    <location>
        <begin position="8"/>
        <end position="64"/>
    </location>
</feature>